<keyword evidence="3" id="KW-0547">Nucleotide-binding</keyword>
<dbReference type="Gene3D" id="1.10.1140.10">
    <property type="entry name" value="Bovine Mitochondrial F1-atpase, Atp Synthase Beta Chain, Chain D, domain 3"/>
    <property type="match status" value="1"/>
</dbReference>
<name>X0Y2T7_9ZZZZ</name>
<dbReference type="InterPro" id="IPR024034">
    <property type="entry name" value="ATPase_F1/V1_b/a_C"/>
</dbReference>
<feature type="domain" description="ATP synthase A/B type C-terminal" evidence="7">
    <location>
        <begin position="1"/>
        <end position="60"/>
    </location>
</feature>
<dbReference type="Pfam" id="PF22919">
    <property type="entry name" value="ATP-synt_VA_C"/>
    <property type="match status" value="1"/>
</dbReference>
<protein>
    <recommendedName>
        <fullName evidence="7">ATP synthase A/B type C-terminal domain-containing protein</fullName>
    </recommendedName>
</protein>
<evidence type="ECO:0000256" key="6">
    <source>
        <dbReference type="ARBA" id="ARBA00023065"/>
    </source>
</evidence>
<dbReference type="AlphaFoldDB" id="X0Y2T7"/>
<dbReference type="EMBL" id="BARS01053269">
    <property type="protein sequence ID" value="GAG50169.1"/>
    <property type="molecule type" value="Genomic_DNA"/>
</dbReference>
<dbReference type="PANTHER" id="PTHR43607">
    <property type="entry name" value="V-TYPE PROTON ATPASE CATALYTIC SUBUNIT A"/>
    <property type="match status" value="1"/>
</dbReference>
<keyword evidence="6" id="KW-0406">Ion transport</keyword>
<evidence type="ECO:0000259" key="7">
    <source>
        <dbReference type="Pfam" id="PF22919"/>
    </source>
</evidence>
<keyword evidence="2" id="KW-0813">Transport</keyword>
<evidence type="ECO:0000256" key="4">
    <source>
        <dbReference type="ARBA" id="ARBA00022840"/>
    </source>
</evidence>
<dbReference type="CDD" id="cd18111">
    <property type="entry name" value="ATP-synt_V_A-type_alpha_C"/>
    <property type="match status" value="1"/>
</dbReference>
<dbReference type="PANTHER" id="PTHR43607:SF1">
    <property type="entry name" value="H(+)-TRANSPORTING TWO-SECTOR ATPASE"/>
    <property type="match status" value="1"/>
</dbReference>
<evidence type="ECO:0000256" key="1">
    <source>
        <dbReference type="ARBA" id="ARBA00008936"/>
    </source>
</evidence>
<dbReference type="InterPro" id="IPR022878">
    <property type="entry name" value="V-ATPase_asu"/>
</dbReference>
<reference evidence="8" key="1">
    <citation type="journal article" date="2014" name="Front. Microbiol.">
        <title>High frequency of phylogenetically diverse reductive dehalogenase-homologous genes in deep subseafloor sedimentary metagenomes.</title>
        <authorList>
            <person name="Kawai M."/>
            <person name="Futagami T."/>
            <person name="Toyoda A."/>
            <person name="Takaki Y."/>
            <person name="Nishi S."/>
            <person name="Hori S."/>
            <person name="Arai W."/>
            <person name="Tsubouchi T."/>
            <person name="Morono Y."/>
            <person name="Uchiyama I."/>
            <person name="Ito T."/>
            <person name="Fujiyama A."/>
            <person name="Inagaki F."/>
            <person name="Takami H."/>
        </authorList>
    </citation>
    <scope>NUCLEOTIDE SEQUENCE</scope>
    <source>
        <strain evidence="8">Expedition CK06-06</strain>
    </source>
</reference>
<evidence type="ECO:0000256" key="2">
    <source>
        <dbReference type="ARBA" id="ARBA00022448"/>
    </source>
</evidence>
<gene>
    <name evidence="8" type="ORF">S01H1_79073</name>
</gene>
<dbReference type="SUPFAM" id="SSF47917">
    <property type="entry name" value="C-terminal domain of alpha and beta subunits of F1 ATP synthase"/>
    <property type="match status" value="1"/>
</dbReference>
<proteinExistence type="inferred from homology"/>
<organism evidence="8">
    <name type="scientific">marine sediment metagenome</name>
    <dbReference type="NCBI Taxonomy" id="412755"/>
    <lineage>
        <taxon>unclassified sequences</taxon>
        <taxon>metagenomes</taxon>
        <taxon>ecological metagenomes</taxon>
    </lineage>
</organism>
<evidence type="ECO:0000256" key="3">
    <source>
        <dbReference type="ARBA" id="ARBA00022741"/>
    </source>
</evidence>
<comment type="similarity">
    <text evidence="1">Belongs to the ATPase alpha/beta chains family.</text>
</comment>
<keyword evidence="5" id="KW-1278">Translocase</keyword>
<evidence type="ECO:0000313" key="8">
    <source>
        <dbReference type="EMBL" id="GAG50169.1"/>
    </source>
</evidence>
<dbReference type="InterPro" id="IPR055190">
    <property type="entry name" value="ATP-synt_VA_C"/>
</dbReference>
<evidence type="ECO:0000256" key="5">
    <source>
        <dbReference type="ARBA" id="ARBA00022967"/>
    </source>
</evidence>
<dbReference type="GO" id="GO:0005524">
    <property type="term" value="F:ATP binding"/>
    <property type="evidence" value="ECO:0007669"/>
    <property type="project" value="UniProtKB-KW"/>
</dbReference>
<feature type="non-terminal residue" evidence="8">
    <location>
        <position position="1"/>
    </location>
</feature>
<sequence>EEDKLVLLVTKMIREDFLMQSAYHEIDTYCLPLKAQMMLGTIIKFYGLTQKMLDSGVTVAEIRSSPMVPRIARMKDIPNEDIESKIKQLWAEMETSLVAQKGGAA</sequence>
<keyword evidence="4" id="KW-0067">ATP-binding</keyword>
<dbReference type="GO" id="GO:0046961">
    <property type="term" value="F:proton-transporting ATPase activity, rotational mechanism"/>
    <property type="evidence" value="ECO:0007669"/>
    <property type="project" value="InterPro"/>
</dbReference>
<dbReference type="GO" id="GO:0046034">
    <property type="term" value="P:ATP metabolic process"/>
    <property type="evidence" value="ECO:0007669"/>
    <property type="project" value="InterPro"/>
</dbReference>
<comment type="caution">
    <text evidence="8">The sequence shown here is derived from an EMBL/GenBank/DDBJ whole genome shotgun (WGS) entry which is preliminary data.</text>
</comment>
<accession>X0Y2T7</accession>